<dbReference type="GO" id="GO:0004497">
    <property type="term" value="F:monooxygenase activity"/>
    <property type="evidence" value="ECO:0007669"/>
    <property type="project" value="UniProtKB-KW"/>
</dbReference>
<evidence type="ECO:0000256" key="6">
    <source>
        <dbReference type="PIRSR" id="PIRSR602401-1"/>
    </source>
</evidence>
<dbReference type="InterPro" id="IPR050364">
    <property type="entry name" value="Cytochrome_P450_fung"/>
</dbReference>
<dbReference type="PANTHER" id="PTHR46300:SF2">
    <property type="entry name" value="CYTOCHROME P450 MONOOXYGENASE ALNH-RELATED"/>
    <property type="match status" value="1"/>
</dbReference>
<dbReference type="PANTHER" id="PTHR46300">
    <property type="entry name" value="P450, PUTATIVE (EUROFUNG)-RELATED-RELATED"/>
    <property type="match status" value="1"/>
</dbReference>
<keyword evidence="2 6" id="KW-0479">Metal-binding</keyword>
<keyword evidence="8" id="KW-0812">Transmembrane</keyword>
<evidence type="ECO:0000256" key="3">
    <source>
        <dbReference type="ARBA" id="ARBA00023002"/>
    </source>
</evidence>
<dbReference type="InterPro" id="IPR036396">
    <property type="entry name" value="Cyt_P450_sf"/>
</dbReference>
<dbReference type="Gene3D" id="1.10.630.10">
    <property type="entry name" value="Cytochrome P450"/>
    <property type="match status" value="1"/>
</dbReference>
<evidence type="ECO:0000256" key="2">
    <source>
        <dbReference type="ARBA" id="ARBA00022723"/>
    </source>
</evidence>
<dbReference type="InterPro" id="IPR001128">
    <property type="entry name" value="Cyt_P450"/>
</dbReference>
<feature type="binding site" description="axial binding residue" evidence="6">
    <location>
        <position position="464"/>
    </location>
    <ligand>
        <name>heme</name>
        <dbReference type="ChEBI" id="CHEBI:30413"/>
    </ligand>
    <ligandPart>
        <name>Fe</name>
        <dbReference type="ChEBI" id="CHEBI:18248"/>
    </ligandPart>
</feature>
<dbReference type="PRINTS" id="PR00385">
    <property type="entry name" value="P450"/>
</dbReference>
<keyword evidence="5 7" id="KW-0503">Monooxygenase</keyword>
<keyword evidence="8" id="KW-0472">Membrane</keyword>
<comment type="caution">
    <text evidence="9">The sequence shown here is derived from an EMBL/GenBank/DDBJ whole genome shotgun (WGS) entry which is preliminary data.</text>
</comment>
<name>A0A8H6NMK9_9PEZI</name>
<dbReference type="Proteomes" id="UP000639643">
    <property type="component" value="Unassembled WGS sequence"/>
</dbReference>
<dbReference type="GO" id="GO:0020037">
    <property type="term" value="F:heme binding"/>
    <property type="evidence" value="ECO:0007669"/>
    <property type="project" value="InterPro"/>
</dbReference>
<dbReference type="Pfam" id="PF00067">
    <property type="entry name" value="p450"/>
    <property type="match status" value="1"/>
</dbReference>
<keyword evidence="6 7" id="KW-0349">Heme</keyword>
<gene>
    <name evidence="9" type="ORF">CMUS01_04746</name>
</gene>
<comment type="cofactor">
    <cofactor evidence="6">
        <name>heme</name>
        <dbReference type="ChEBI" id="CHEBI:30413"/>
    </cofactor>
</comment>
<proteinExistence type="inferred from homology"/>
<evidence type="ECO:0000256" key="1">
    <source>
        <dbReference type="ARBA" id="ARBA00010617"/>
    </source>
</evidence>
<dbReference type="InterPro" id="IPR017972">
    <property type="entry name" value="Cyt_P450_CS"/>
</dbReference>
<dbReference type="AlphaFoldDB" id="A0A8H6NMK9"/>
<evidence type="ECO:0000256" key="7">
    <source>
        <dbReference type="RuleBase" id="RU000461"/>
    </source>
</evidence>
<keyword evidence="8" id="KW-1133">Transmembrane helix</keyword>
<organism evidence="9 10">
    <name type="scientific">Colletotrichum musicola</name>
    <dbReference type="NCBI Taxonomy" id="2175873"/>
    <lineage>
        <taxon>Eukaryota</taxon>
        <taxon>Fungi</taxon>
        <taxon>Dikarya</taxon>
        <taxon>Ascomycota</taxon>
        <taxon>Pezizomycotina</taxon>
        <taxon>Sordariomycetes</taxon>
        <taxon>Hypocreomycetidae</taxon>
        <taxon>Glomerellales</taxon>
        <taxon>Glomerellaceae</taxon>
        <taxon>Colletotrichum</taxon>
        <taxon>Colletotrichum orchidearum species complex</taxon>
    </lineage>
</organism>
<keyword evidence="4 6" id="KW-0408">Iron</keyword>
<reference evidence="9" key="1">
    <citation type="journal article" date="2020" name="Phytopathology">
        <title>Genome Sequence Resources of Colletotrichum truncatum, C. plurivorum, C. musicola, and C. sojae: Four Species Pathogenic to Soybean (Glycine max).</title>
        <authorList>
            <person name="Rogerio F."/>
            <person name="Boufleur T.R."/>
            <person name="Ciampi-Guillardi M."/>
            <person name="Sukno S.A."/>
            <person name="Thon M.R."/>
            <person name="Massola Junior N.S."/>
            <person name="Baroncelli R."/>
        </authorList>
    </citation>
    <scope>NUCLEOTIDE SEQUENCE</scope>
    <source>
        <strain evidence="9">LFN0074</strain>
    </source>
</reference>
<dbReference type="GO" id="GO:0005506">
    <property type="term" value="F:iron ion binding"/>
    <property type="evidence" value="ECO:0007669"/>
    <property type="project" value="InterPro"/>
</dbReference>
<dbReference type="PROSITE" id="PS00086">
    <property type="entry name" value="CYTOCHROME_P450"/>
    <property type="match status" value="1"/>
</dbReference>
<feature type="transmembrane region" description="Helical" evidence="8">
    <location>
        <begin position="28"/>
        <end position="45"/>
    </location>
</feature>
<sequence>MSELVIMNSTNPDTQGVAVAQFFPSPNIAFIVISLLAIVGGKYLLGFGQREALLPPGPPTLPIIGNANIFPRSYLQYKFAEWSKQYGDVVSVKVMNQTIIALHSPAVVKEVFDKHGASNTNRPKSTIVEIITPDNLNLGTGRYANETWKLMRKASQTLLTSRNLEKFAKVQHAEATQMIVDIVHNPENWMEHCQRFTTSFFLSVVYGTRGPQPSSPAVRDFLHAHRRFMHALNFGTAPPVDLFPVLKLVPKQFAGWKREAEAVKALHDDLYSRLTQQVRERMAKGKGNGCFMEDAIQNAEDWGMKDEVWLNNLGGTILEGSDTTSASIQNVIVCAVAFPEKQRLVSEELERVVGPHRVPRLEDLDNLPYTRAFINESMRFIPVAPIGVPHEMNRDEMISGMLFPKGAVLFMNTWFMFHDERYFDKPEEFMPERFLDNSYGVRPEAADDPARRDTFLFGGGRRICPGSASAKTSMETISPYLLWAFDFKQALDPETGEEIPPELEFESGIVAIPQQIKCRIVPKSEERVKVIQQEFQRVAEELRRYEVEISDEDVRYNKTYRDRA</sequence>
<dbReference type="SUPFAM" id="SSF48264">
    <property type="entry name" value="Cytochrome P450"/>
    <property type="match status" value="1"/>
</dbReference>
<dbReference type="PRINTS" id="PR00463">
    <property type="entry name" value="EP450I"/>
</dbReference>
<evidence type="ECO:0000256" key="8">
    <source>
        <dbReference type="SAM" id="Phobius"/>
    </source>
</evidence>
<evidence type="ECO:0000313" key="10">
    <source>
        <dbReference type="Proteomes" id="UP000639643"/>
    </source>
</evidence>
<evidence type="ECO:0000256" key="5">
    <source>
        <dbReference type="ARBA" id="ARBA00023033"/>
    </source>
</evidence>
<dbReference type="EMBL" id="WIGM01000132">
    <property type="protein sequence ID" value="KAF6838175.1"/>
    <property type="molecule type" value="Genomic_DNA"/>
</dbReference>
<keyword evidence="3 7" id="KW-0560">Oxidoreductase</keyword>
<evidence type="ECO:0000256" key="4">
    <source>
        <dbReference type="ARBA" id="ARBA00023004"/>
    </source>
</evidence>
<comment type="similarity">
    <text evidence="1 7">Belongs to the cytochrome P450 family.</text>
</comment>
<keyword evidence="10" id="KW-1185">Reference proteome</keyword>
<dbReference type="GO" id="GO:0016705">
    <property type="term" value="F:oxidoreductase activity, acting on paired donors, with incorporation or reduction of molecular oxygen"/>
    <property type="evidence" value="ECO:0007669"/>
    <property type="project" value="InterPro"/>
</dbReference>
<dbReference type="OrthoDB" id="1103324at2759"/>
<evidence type="ECO:0000313" key="9">
    <source>
        <dbReference type="EMBL" id="KAF6838175.1"/>
    </source>
</evidence>
<protein>
    <submittedName>
        <fullName evidence="9">Cytochrome P450</fullName>
    </submittedName>
</protein>
<dbReference type="CDD" id="cd11065">
    <property type="entry name" value="CYP64-like"/>
    <property type="match status" value="1"/>
</dbReference>
<dbReference type="InterPro" id="IPR002401">
    <property type="entry name" value="Cyt_P450_E_grp-I"/>
</dbReference>
<accession>A0A8H6NMK9</accession>